<name>A0A0E9RVW1_ANGAN</name>
<sequence>MVMKARKPVSVLACWLLVLLVHLVLLSFSVHLLDP</sequence>
<accession>A0A0E9RVW1</accession>
<dbReference type="AlphaFoldDB" id="A0A0E9RVW1"/>
<protein>
    <submittedName>
        <fullName evidence="1">Uncharacterized protein</fullName>
    </submittedName>
</protein>
<evidence type="ECO:0000313" key="1">
    <source>
        <dbReference type="EMBL" id="JAH32967.1"/>
    </source>
</evidence>
<reference evidence="1" key="2">
    <citation type="journal article" date="2015" name="Fish Shellfish Immunol.">
        <title>Early steps in the European eel (Anguilla anguilla)-Vibrio vulnificus interaction in the gills: Role of the RtxA13 toxin.</title>
        <authorList>
            <person name="Callol A."/>
            <person name="Pajuelo D."/>
            <person name="Ebbesson L."/>
            <person name="Teles M."/>
            <person name="MacKenzie S."/>
            <person name="Amaro C."/>
        </authorList>
    </citation>
    <scope>NUCLEOTIDE SEQUENCE</scope>
</reference>
<proteinExistence type="predicted"/>
<organism evidence="1">
    <name type="scientific">Anguilla anguilla</name>
    <name type="common">European freshwater eel</name>
    <name type="synonym">Muraena anguilla</name>
    <dbReference type="NCBI Taxonomy" id="7936"/>
    <lineage>
        <taxon>Eukaryota</taxon>
        <taxon>Metazoa</taxon>
        <taxon>Chordata</taxon>
        <taxon>Craniata</taxon>
        <taxon>Vertebrata</taxon>
        <taxon>Euteleostomi</taxon>
        <taxon>Actinopterygii</taxon>
        <taxon>Neopterygii</taxon>
        <taxon>Teleostei</taxon>
        <taxon>Anguilliformes</taxon>
        <taxon>Anguillidae</taxon>
        <taxon>Anguilla</taxon>
    </lineage>
</organism>
<dbReference type="EMBL" id="GBXM01075610">
    <property type="protein sequence ID" value="JAH32967.1"/>
    <property type="molecule type" value="Transcribed_RNA"/>
</dbReference>
<reference evidence="1" key="1">
    <citation type="submission" date="2014-11" db="EMBL/GenBank/DDBJ databases">
        <authorList>
            <person name="Amaro Gonzalez C."/>
        </authorList>
    </citation>
    <scope>NUCLEOTIDE SEQUENCE</scope>
</reference>